<dbReference type="Proteomes" id="UP001155034">
    <property type="component" value="Unassembled WGS sequence"/>
</dbReference>
<dbReference type="EMBL" id="JANTYZ010000001">
    <property type="protein sequence ID" value="MCS3863657.1"/>
    <property type="molecule type" value="Genomic_DNA"/>
</dbReference>
<dbReference type="AlphaFoldDB" id="A0A9X2U1B2"/>
<evidence type="ECO:0000256" key="1">
    <source>
        <dbReference type="SAM" id="MobiDB-lite"/>
    </source>
</evidence>
<reference evidence="2" key="1">
    <citation type="submission" date="2022-08" db="EMBL/GenBank/DDBJ databases">
        <title>Genomic Encyclopedia of Type Strains, Phase V (KMG-V): Genome sequencing to study the core and pangenomes of soil and plant-associated prokaryotes.</title>
        <authorList>
            <person name="Whitman W."/>
        </authorList>
    </citation>
    <scope>NUCLEOTIDE SEQUENCE</scope>
    <source>
        <strain evidence="2">SP2016B</strain>
    </source>
</reference>
<name>A0A9X2U1B2_9BACT</name>
<dbReference type="PROSITE" id="PS51257">
    <property type="entry name" value="PROKAR_LIPOPROTEIN"/>
    <property type="match status" value="1"/>
</dbReference>
<gene>
    <name evidence="2" type="ORF">GGP82_000188</name>
</gene>
<evidence type="ECO:0000313" key="3">
    <source>
        <dbReference type="Proteomes" id="UP001155034"/>
    </source>
</evidence>
<dbReference type="RefSeq" id="WP_118839621.1">
    <property type="nucleotide sequence ID" value="NZ_CP030356.1"/>
</dbReference>
<evidence type="ECO:0008006" key="4">
    <source>
        <dbReference type="Google" id="ProtNLM"/>
    </source>
</evidence>
<evidence type="ECO:0000313" key="2">
    <source>
        <dbReference type="EMBL" id="MCS3863657.1"/>
    </source>
</evidence>
<organism evidence="2 3">
    <name type="scientific">Salinibacter ruber</name>
    <dbReference type="NCBI Taxonomy" id="146919"/>
    <lineage>
        <taxon>Bacteria</taxon>
        <taxon>Pseudomonadati</taxon>
        <taxon>Rhodothermota</taxon>
        <taxon>Rhodothermia</taxon>
        <taxon>Rhodothermales</taxon>
        <taxon>Salinibacteraceae</taxon>
        <taxon>Salinibacter</taxon>
    </lineage>
</organism>
<accession>A0A9X2U1B2</accession>
<protein>
    <recommendedName>
        <fullName evidence="4">DUF4249 domain-containing protein</fullName>
    </recommendedName>
</protein>
<comment type="caution">
    <text evidence="2">The sequence shown here is derived from an EMBL/GenBank/DDBJ whole genome shotgun (WGS) entry which is preliminary data.</text>
</comment>
<feature type="region of interest" description="Disordered" evidence="1">
    <location>
        <begin position="131"/>
        <end position="155"/>
    </location>
</feature>
<feature type="compositionally biased region" description="Low complexity" evidence="1">
    <location>
        <begin position="131"/>
        <end position="141"/>
    </location>
</feature>
<proteinExistence type="predicted"/>
<sequence>MRQLVPSFRPFCAPGAAAILAAILILGGCDPSVSVLNPSDQYRFSLFGTLNVAADTQVIRVDPLGDTSRVGSQKALAATVRLENVETGTQVTLADSFETIGEGSARFHNLKTTHPIRPDTRYRVSVRVEGTPVTTATTTTPARPPTLRHEPTSTDDKPFLLPCLTRDRELVESANTFTLRASAVESLAAVQVLYPIEGAFSLVDHYNDAEYRKTDDLYRISVYYGADIRVGTPGGDRCTFRSQFVRPHARVAVTAGGPDWPDWRGVSINDIARPDTFTNVEGGHGFVGGVYSDTIQIPIRQRE</sequence>